<dbReference type="PROSITE" id="PS01215">
    <property type="entry name" value="MRP"/>
    <property type="match status" value="1"/>
</dbReference>
<dbReference type="EMBL" id="BAABBN010000004">
    <property type="protein sequence ID" value="GAA3919508.1"/>
    <property type="molecule type" value="Genomic_DNA"/>
</dbReference>
<organism evidence="10 11">
    <name type="scientific">Litoribacillus peritrichatus</name>
    <dbReference type="NCBI Taxonomy" id="718191"/>
    <lineage>
        <taxon>Bacteria</taxon>
        <taxon>Pseudomonadati</taxon>
        <taxon>Pseudomonadota</taxon>
        <taxon>Gammaproteobacteria</taxon>
        <taxon>Oceanospirillales</taxon>
        <taxon>Oceanospirillaceae</taxon>
        <taxon>Litoribacillus</taxon>
    </lineage>
</organism>
<evidence type="ECO:0000256" key="5">
    <source>
        <dbReference type="ARBA" id="ARBA00022840"/>
    </source>
</evidence>
<keyword evidence="11" id="KW-1185">Reference proteome</keyword>
<accession>A0ABP7MFU1</accession>
<dbReference type="CDD" id="cd02037">
    <property type="entry name" value="Mrp_NBP35"/>
    <property type="match status" value="1"/>
</dbReference>
<keyword evidence="8" id="KW-0378">Hydrolase</keyword>
<evidence type="ECO:0000256" key="7">
    <source>
        <dbReference type="ARBA" id="ARBA00023014"/>
    </source>
</evidence>
<evidence type="ECO:0000256" key="3">
    <source>
        <dbReference type="ARBA" id="ARBA00022723"/>
    </source>
</evidence>
<dbReference type="InterPro" id="IPR019591">
    <property type="entry name" value="Mrp/NBP35_ATP-bd"/>
</dbReference>
<sequence length="384" mass="41914">MSFWKKMFNRSKEENLPDELHLTVKSVIANQYVDPYLSIDLISANAVKNISRENSALKVTVVLNYPAKLNQHKIQNALTSGLKTLLTTDERFQQFNDVQVHVGWQIPAHQGQRQEVSRIKNIIAVSSGKGGVGKSTTSVNLALALQIQGAKVGLLDADLFGPSQPLLLGIPEGVTPQTRDMRYYAPITAHGLELMSMGVMVTEKTPLMWRGPVASETIKQLINQTLWGDLDYLLIDMPPGTGDIQISVAQTLAIAGAVIVTTPQDMALLDAKKGIEMFEKVDIPTLGIIENMSTHICSKCGQAESIFGKEGGDKLSREYCTELLGSLPLTMKIRQQADAGLPIVLADPESKTAQIYHDIALKMAVNVAQPGFITPLPKISFVND</sequence>
<feature type="binding site" evidence="8">
    <location>
        <begin position="128"/>
        <end position="135"/>
    </location>
    <ligand>
        <name>ATP</name>
        <dbReference type="ChEBI" id="CHEBI:30616"/>
    </ligand>
</feature>
<evidence type="ECO:0000256" key="1">
    <source>
        <dbReference type="ARBA" id="ARBA00007352"/>
    </source>
</evidence>
<dbReference type="HAMAP" id="MF_02040">
    <property type="entry name" value="Mrp_NBP35"/>
    <property type="match status" value="1"/>
</dbReference>
<evidence type="ECO:0000313" key="10">
    <source>
        <dbReference type="EMBL" id="GAA3919508.1"/>
    </source>
</evidence>
<dbReference type="SUPFAM" id="SSF52540">
    <property type="entry name" value="P-loop containing nucleoside triphosphate hydrolases"/>
    <property type="match status" value="1"/>
</dbReference>
<dbReference type="Pfam" id="PF01883">
    <property type="entry name" value="FeS_assembly_P"/>
    <property type="match status" value="1"/>
</dbReference>
<dbReference type="Pfam" id="PF10609">
    <property type="entry name" value="ParA"/>
    <property type="match status" value="1"/>
</dbReference>
<dbReference type="InterPro" id="IPR044304">
    <property type="entry name" value="NUBPL-like"/>
</dbReference>
<evidence type="ECO:0000256" key="4">
    <source>
        <dbReference type="ARBA" id="ARBA00022741"/>
    </source>
</evidence>
<dbReference type="NCBIfam" id="NF008669">
    <property type="entry name" value="PRK11670.1"/>
    <property type="match status" value="1"/>
</dbReference>
<name>A0ABP7MFU1_9GAMM</name>
<dbReference type="InterPro" id="IPR034904">
    <property type="entry name" value="FSCA_dom_sf"/>
</dbReference>
<keyword evidence="5 8" id="KW-0067">ATP-binding</keyword>
<dbReference type="InterPro" id="IPR002744">
    <property type="entry name" value="MIP18-like"/>
</dbReference>
<evidence type="ECO:0000256" key="6">
    <source>
        <dbReference type="ARBA" id="ARBA00023004"/>
    </source>
</evidence>
<comment type="similarity">
    <text evidence="2">In the C-terminal section; belongs to the Mrp/NBP35 ATP-binding proteins family.</text>
</comment>
<comment type="similarity">
    <text evidence="1">In the N-terminal section; belongs to the MIP18 family.</text>
</comment>
<evidence type="ECO:0000256" key="2">
    <source>
        <dbReference type="ARBA" id="ARBA00008205"/>
    </source>
</evidence>
<evidence type="ECO:0000313" key="11">
    <source>
        <dbReference type="Proteomes" id="UP001501565"/>
    </source>
</evidence>
<comment type="subunit">
    <text evidence="8">Homodimer.</text>
</comment>
<proteinExistence type="inferred from homology"/>
<dbReference type="Gene3D" id="3.40.50.300">
    <property type="entry name" value="P-loop containing nucleotide triphosphate hydrolases"/>
    <property type="match status" value="1"/>
</dbReference>
<keyword evidence="4 8" id="KW-0547">Nucleotide-binding</keyword>
<evidence type="ECO:0000259" key="9">
    <source>
        <dbReference type="Pfam" id="PF01883"/>
    </source>
</evidence>
<dbReference type="SUPFAM" id="SSF117916">
    <property type="entry name" value="Fe-S cluster assembly (FSCA) domain-like"/>
    <property type="match status" value="1"/>
</dbReference>
<gene>
    <name evidence="10" type="primary">apbC_2</name>
    <name evidence="10" type="ORF">GCM10022277_13680</name>
</gene>
<evidence type="ECO:0000256" key="8">
    <source>
        <dbReference type="HAMAP-Rule" id="MF_02040"/>
    </source>
</evidence>
<feature type="domain" description="MIP18 family-like" evidence="9">
    <location>
        <begin position="31"/>
        <end position="86"/>
    </location>
</feature>
<protein>
    <recommendedName>
        <fullName evidence="8">Iron-sulfur cluster carrier protein</fullName>
    </recommendedName>
</protein>
<comment type="caution">
    <text evidence="10">The sequence shown here is derived from an EMBL/GenBank/DDBJ whole genome shotgun (WGS) entry which is preliminary data.</text>
</comment>
<keyword evidence="3 8" id="KW-0479">Metal-binding</keyword>
<keyword evidence="6 8" id="KW-0408">Iron</keyword>
<reference evidence="11" key="1">
    <citation type="journal article" date="2019" name="Int. J. Syst. Evol. Microbiol.">
        <title>The Global Catalogue of Microorganisms (GCM) 10K type strain sequencing project: providing services to taxonomists for standard genome sequencing and annotation.</title>
        <authorList>
            <consortium name="The Broad Institute Genomics Platform"/>
            <consortium name="The Broad Institute Genome Sequencing Center for Infectious Disease"/>
            <person name="Wu L."/>
            <person name="Ma J."/>
        </authorList>
    </citation>
    <scope>NUCLEOTIDE SEQUENCE [LARGE SCALE GENOMIC DNA]</scope>
    <source>
        <strain evidence="11">JCM 17551</strain>
    </source>
</reference>
<dbReference type="InterPro" id="IPR027417">
    <property type="entry name" value="P-loop_NTPase"/>
</dbReference>
<keyword evidence="7 8" id="KW-0411">Iron-sulfur</keyword>
<dbReference type="InterPro" id="IPR000808">
    <property type="entry name" value="Mrp-like_CS"/>
</dbReference>
<comment type="function">
    <text evidence="8">Binds and transfers iron-sulfur (Fe-S) clusters to target apoproteins. Can hydrolyze ATP.</text>
</comment>
<dbReference type="PANTHER" id="PTHR42961">
    <property type="entry name" value="IRON-SULFUR PROTEIN NUBPL"/>
    <property type="match status" value="1"/>
</dbReference>
<comment type="similarity">
    <text evidence="8">Belongs to the Mrp/NBP35 ATP-binding proteins family.</text>
</comment>
<dbReference type="PANTHER" id="PTHR42961:SF2">
    <property type="entry name" value="IRON-SULFUR PROTEIN NUBPL"/>
    <property type="match status" value="1"/>
</dbReference>
<dbReference type="InterPro" id="IPR033756">
    <property type="entry name" value="YlxH/NBP35"/>
</dbReference>
<dbReference type="Proteomes" id="UP001501565">
    <property type="component" value="Unassembled WGS sequence"/>
</dbReference>